<dbReference type="GO" id="GO:0003743">
    <property type="term" value="F:translation initiation factor activity"/>
    <property type="evidence" value="ECO:0007669"/>
    <property type="project" value="UniProtKB-KW"/>
</dbReference>
<feature type="domain" description="Transcription initiation factor TFIID component TAF4 C-terminal" evidence="9">
    <location>
        <begin position="62"/>
        <end position="286"/>
    </location>
</feature>
<evidence type="ECO:0000313" key="11">
    <source>
        <dbReference type="Proteomes" id="UP000034350"/>
    </source>
</evidence>
<sequence>MNKEAFELLSDYKKRRIEDAYFAASNKQISPTDFFGICKEILNPEEYANLFPRNTEIKTEHLEDILQYSGVDLKEENEKILEYNISYANDDYEDVEGQIHSLLNVKLFKEYVQKLAKNRKLMVSEDVYTLLFFILRRKLIDFIDKMDEMSKVRVECLLLDKNVQIKNDLTRQLWCLEQIEKTEMEKLNLKNTEDKKTKKKNIQEREDLVVKKKLSNTVAMQALGIQQKSWMSGEETIVNKNITKFKSIYSPYDDKHIEKKVNARILNMKDFLCVLERDKRYNKSIFTIQHYFK</sequence>
<dbReference type="GO" id="GO:0006352">
    <property type="term" value="P:DNA-templated transcription initiation"/>
    <property type="evidence" value="ECO:0007669"/>
    <property type="project" value="InterPro"/>
</dbReference>
<keyword evidence="11" id="KW-1185">Reference proteome</keyword>
<evidence type="ECO:0000256" key="1">
    <source>
        <dbReference type="ARBA" id="ARBA00004123"/>
    </source>
</evidence>
<keyword evidence="10" id="KW-0648">Protein biosynthesis</keyword>
<evidence type="ECO:0000256" key="4">
    <source>
        <dbReference type="ARBA" id="ARBA00023015"/>
    </source>
</evidence>
<evidence type="ECO:0000256" key="5">
    <source>
        <dbReference type="ARBA" id="ARBA00023163"/>
    </source>
</evidence>
<accession>A0A0F9WBY4</accession>
<dbReference type="InterPro" id="IPR007900">
    <property type="entry name" value="TAF4_C"/>
</dbReference>
<dbReference type="GeneID" id="36321374"/>
<name>A0A0F9WBY4_9MICR</name>
<comment type="subcellular location">
    <subcellularLocation>
        <location evidence="1">Nucleus</location>
    </subcellularLocation>
</comment>
<dbReference type="OMA" id="NIGRENM"/>
<comment type="caution">
    <text evidence="10">The sequence shown here is derived from an EMBL/GenBank/DDBJ whole genome shotgun (WGS) entry which is preliminary data.</text>
</comment>
<keyword evidence="10" id="KW-0396">Initiation factor</keyword>
<organism evidence="10 11">
    <name type="scientific">Vairimorpha ceranae</name>
    <dbReference type="NCBI Taxonomy" id="40302"/>
    <lineage>
        <taxon>Eukaryota</taxon>
        <taxon>Fungi</taxon>
        <taxon>Fungi incertae sedis</taxon>
        <taxon>Microsporidia</taxon>
        <taxon>Nosematidae</taxon>
        <taxon>Vairimorpha</taxon>
    </lineage>
</organism>
<protein>
    <recommendedName>
        <fullName evidence="3">Transcription initiation factor TFIID subunit 4</fullName>
    </recommendedName>
    <alternativeName>
        <fullName evidence="8">TBP-associated factor 4</fullName>
    </alternativeName>
</protein>
<reference evidence="10 11" key="1">
    <citation type="journal article" date="2015" name="Environ. Microbiol.">
        <title>Genome analyses suggest the presence of polyploidy and recent human-driven expansions in eight global populations of the honeybee pathogen Nosema ceranae.</title>
        <authorList>
            <person name="Pelin A."/>
            <person name="Selman M."/>
            <person name="Aris-Brosou S."/>
            <person name="Farinelli L."/>
            <person name="Corradi N."/>
        </authorList>
    </citation>
    <scope>NUCLEOTIDE SEQUENCE [LARGE SCALE GENOMIC DNA]</scope>
    <source>
        <strain evidence="10 11">PA08 1199</strain>
    </source>
</reference>
<evidence type="ECO:0000259" key="9">
    <source>
        <dbReference type="Pfam" id="PF05236"/>
    </source>
</evidence>
<evidence type="ECO:0000313" key="10">
    <source>
        <dbReference type="EMBL" id="KKO74350.1"/>
    </source>
</evidence>
<dbReference type="GO" id="GO:0005669">
    <property type="term" value="C:transcription factor TFIID complex"/>
    <property type="evidence" value="ECO:0007669"/>
    <property type="project" value="InterPro"/>
</dbReference>
<gene>
    <name evidence="10" type="ORF">AAJ76_800005392</name>
</gene>
<dbReference type="AlphaFoldDB" id="A0A0F9WBY4"/>
<keyword evidence="6" id="KW-0539">Nucleus</keyword>
<keyword evidence="4" id="KW-0805">Transcription regulation</keyword>
<dbReference type="EMBL" id="JPQZ01000080">
    <property type="protein sequence ID" value="KKO74350.1"/>
    <property type="molecule type" value="Genomic_DNA"/>
</dbReference>
<dbReference type="CDD" id="cd08045">
    <property type="entry name" value="HFD_TAF4"/>
    <property type="match status" value="1"/>
</dbReference>
<dbReference type="VEuPathDB" id="MicrosporidiaDB:AAJ76_800005392"/>
<evidence type="ECO:0000256" key="2">
    <source>
        <dbReference type="ARBA" id="ARBA00006178"/>
    </source>
</evidence>
<comment type="similarity">
    <text evidence="2">Belongs to the TAF4 family.</text>
</comment>
<evidence type="ECO:0000256" key="7">
    <source>
        <dbReference type="ARBA" id="ARBA00025346"/>
    </source>
</evidence>
<evidence type="ECO:0000256" key="8">
    <source>
        <dbReference type="ARBA" id="ARBA00031747"/>
    </source>
</evidence>
<dbReference type="Pfam" id="PF05236">
    <property type="entry name" value="TAF4"/>
    <property type="match status" value="1"/>
</dbReference>
<evidence type="ECO:0000256" key="6">
    <source>
        <dbReference type="ARBA" id="ARBA00023242"/>
    </source>
</evidence>
<proteinExistence type="inferred from homology"/>
<keyword evidence="5" id="KW-0804">Transcription</keyword>
<dbReference type="VEuPathDB" id="MicrosporidiaDB:G9O61_00g012770"/>
<dbReference type="OrthoDB" id="21060at2759"/>
<dbReference type="RefSeq" id="XP_024330092.1">
    <property type="nucleotide sequence ID" value="XM_024476421.1"/>
</dbReference>
<dbReference type="Proteomes" id="UP000034350">
    <property type="component" value="Unassembled WGS sequence"/>
</dbReference>
<dbReference type="VEuPathDB" id="MicrosporidiaDB:NCER_101063"/>
<comment type="function">
    <text evidence="7">Functions as a component of the DNA-binding general transcription factor complex TFIID. Binding of TFIID to a promoter (with or without TATA element) is the initial step in pre-initiation complex (PIC) formation. TFIID plays a key role in the regulation of gene expression by RNA polymerase II through different activities such as transcription activator interaction, core promoter recognition and selectivity, TFIIA and TFIIB interaction, chromatin modification (histone acetylation by TAF1), facilitation of DNA opening and initiation of transcription.</text>
</comment>
<evidence type="ECO:0000256" key="3">
    <source>
        <dbReference type="ARBA" id="ARBA00017306"/>
    </source>
</evidence>